<feature type="domain" description="LD-carboxypeptidase C-terminal" evidence="5">
    <location>
        <begin position="210"/>
        <end position="326"/>
    </location>
</feature>
<protein>
    <submittedName>
        <fullName evidence="6">LD-carboxypeptidase</fullName>
    </submittedName>
</protein>
<feature type="domain" description="LD-carboxypeptidase N-terminal" evidence="4">
    <location>
        <begin position="16"/>
        <end position="137"/>
    </location>
</feature>
<organism evidence="6 7">
    <name type="scientific">Luoshenia tenuis</name>
    <dbReference type="NCBI Taxonomy" id="2763654"/>
    <lineage>
        <taxon>Bacteria</taxon>
        <taxon>Bacillati</taxon>
        <taxon>Bacillota</taxon>
        <taxon>Clostridia</taxon>
        <taxon>Christensenellales</taxon>
        <taxon>Christensenellaceae</taxon>
        <taxon>Luoshenia</taxon>
    </lineage>
</organism>
<accession>A0A926D1M9</accession>
<evidence type="ECO:0000313" key="6">
    <source>
        <dbReference type="EMBL" id="MBC8529618.1"/>
    </source>
</evidence>
<feature type="active site" description="Charge relay system" evidence="3">
    <location>
        <position position="314"/>
    </location>
</feature>
<feature type="active site" description="Nucleophile" evidence="3">
    <location>
        <position position="118"/>
    </location>
</feature>
<evidence type="ECO:0000256" key="3">
    <source>
        <dbReference type="PIRSR" id="PIRSR028757-1"/>
    </source>
</evidence>
<sequence length="345" mass="37727">MKPLIKPPRLRPGDRVAIVCPSSGIAGDAENRVRFDRALRRLENEFALRPVVMQNALKGSRYLWEHPEKRGEDINAAFADPEIKGVIAVTGGDDGIRVLPYVDIDLIGANPKIFTGLSDVTSAHYFCLKAGLGSFYGASLFSDFDGEGPMLPYTKQWIVRELFESGPVGEIPPATGWIGRAARGLDNAQVLRRLQPHRGYRLLQGQGRAQGRLLGGCLEVVYSLRGTPLFPAAEEFEDVILFLETSPLCPRAWVIEDFMRSLGAAGILERLSGLLLGRPLDGERSEEYDAAIVKVLGEYGRSDLPVLADMSFGHNAPRALIPFGALGQIDCDKRAFIIPEAVTEG</sequence>
<evidence type="ECO:0000259" key="4">
    <source>
        <dbReference type="Pfam" id="PF02016"/>
    </source>
</evidence>
<feature type="active site" description="Charge relay system" evidence="3">
    <location>
        <position position="244"/>
    </location>
</feature>
<dbReference type="InterPro" id="IPR027478">
    <property type="entry name" value="LdcA_N"/>
</dbReference>
<evidence type="ECO:0000256" key="1">
    <source>
        <dbReference type="ARBA" id="ARBA00010233"/>
    </source>
</evidence>
<dbReference type="SUPFAM" id="SSF52317">
    <property type="entry name" value="Class I glutamine amidotransferase-like"/>
    <property type="match status" value="1"/>
</dbReference>
<dbReference type="InterPro" id="IPR027461">
    <property type="entry name" value="Carboxypeptidase_A_C_sf"/>
</dbReference>
<dbReference type="Proteomes" id="UP000654279">
    <property type="component" value="Unassembled WGS sequence"/>
</dbReference>
<dbReference type="InterPro" id="IPR029062">
    <property type="entry name" value="Class_I_gatase-like"/>
</dbReference>
<dbReference type="InterPro" id="IPR003507">
    <property type="entry name" value="S66_fam"/>
</dbReference>
<dbReference type="Pfam" id="PF02016">
    <property type="entry name" value="Peptidase_S66"/>
    <property type="match status" value="1"/>
</dbReference>
<gene>
    <name evidence="6" type="ORF">H8699_09285</name>
</gene>
<evidence type="ECO:0000259" key="5">
    <source>
        <dbReference type="Pfam" id="PF17676"/>
    </source>
</evidence>
<proteinExistence type="inferred from homology"/>
<dbReference type="CDD" id="cd07062">
    <property type="entry name" value="Peptidase_S66_mccF_like"/>
    <property type="match status" value="1"/>
</dbReference>
<dbReference type="InterPro" id="IPR040921">
    <property type="entry name" value="Peptidase_S66C"/>
</dbReference>
<keyword evidence="7" id="KW-1185">Reference proteome</keyword>
<dbReference type="GO" id="GO:0016787">
    <property type="term" value="F:hydrolase activity"/>
    <property type="evidence" value="ECO:0007669"/>
    <property type="project" value="UniProtKB-KW"/>
</dbReference>
<dbReference type="PANTHER" id="PTHR30237:SF4">
    <property type="entry name" value="LD-CARBOXYPEPTIDASE C-TERMINAL DOMAIN-CONTAINING PROTEIN"/>
    <property type="match status" value="1"/>
</dbReference>
<dbReference type="Gene3D" id="3.40.50.10740">
    <property type="entry name" value="Class I glutamine amidotransferase-like"/>
    <property type="match status" value="1"/>
</dbReference>
<comment type="caution">
    <text evidence="6">The sequence shown here is derived from an EMBL/GenBank/DDBJ whole genome shotgun (WGS) entry which is preliminary data.</text>
</comment>
<keyword evidence="2" id="KW-0378">Hydrolase</keyword>
<dbReference type="InterPro" id="IPR040449">
    <property type="entry name" value="Peptidase_S66_N"/>
</dbReference>
<evidence type="ECO:0000256" key="2">
    <source>
        <dbReference type="ARBA" id="ARBA00022801"/>
    </source>
</evidence>
<dbReference type="EMBL" id="JACRSO010000003">
    <property type="protein sequence ID" value="MBC8529618.1"/>
    <property type="molecule type" value="Genomic_DNA"/>
</dbReference>
<reference evidence="6" key="1">
    <citation type="submission" date="2020-08" db="EMBL/GenBank/DDBJ databases">
        <title>Genome public.</title>
        <authorList>
            <person name="Liu C."/>
            <person name="Sun Q."/>
        </authorList>
    </citation>
    <scope>NUCLEOTIDE SEQUENCE</scope>
    <source>
        <strain evidence="6">NSJ-44</strain>
    </source>
</reference>
<dbReference type="Pfam" id="PF17676">
    <property type="entry name" value="Peptidase_S66C"/>
    <property type="match status" value="1"/>
</dbReference>
<dbReference type="RefSeq" id="WP_249285435.1">
    <property type="nucleotide sequence ID" value="NZ_JACRSO010000003.1"/>
</dbReference>
<name>A0A926D1M9_9FIRM</name>
<comment type="similarity">
    <text evidence="1">Belongs to the peptidase S66 family.</text>
</comment>
<dbReference type="PIRSF" id="PIRSF028757">
    <property type="entry name" value="LD-carboxypeptidase"/>
    <property type="match status" value="1"/>
</dbReference>
<evidence type="ECO:0000313" key="7">
    <source>
        <dbReference type="Proteomes" id="UP000654279"/>
    </source>
</evidence>
<dbReference type="SUPFAM" id="SSF141986">
    <property type="entry name" value="LD-carboxypeptidase A C-terminal domain-like"/>
    <property type="match status" value="1"/>
</dbReference>
<dbReference type="PANTHER" id="PTHR30237">
    <property type="entry name" value="MURAMOYLTETRAPEPTIDE CARBOXYPEPTIDASE"/>
    <property type="match status" value="1"/>
</dbReference>
<dbReference type="Gene3D" id="3.50.30.60">
    <property type="entry name" value="LD-carboxypeptidase A C-terminal domain-like"/>
    <property type="match status" value="1"/>
</dbReference>
<dbReference type="AlphaFoldDB" id="A0A926D1M9"/>